<dbReference type="InterPro" id="IPR003738">
    <property type="entry name" value="SRAP"/>
</dbReference>
<keyword evidence="5" id="KW-0190">Covalent protein-DNA linkage</keyword>
<dbReference type="PANTHER" id="PTHR13604">
    <property type="entry name" value="DC12-RELATED"/>
    <property type="match status" value="1"/>
</dbReference>
<dbReference type="EC" id="3.4.-.-" evidence="8"/>
<sequence length="235" mass="26741">MCGRFAQVQTRSDYLDVLASEVEFASVLDNIPLERYNVAPGTRVLVLNQRDDKLHLDPLEWGYGPDWWREMKRQPVINARVETAAASRMFKPLWNHGRALVMADGWYEWKKDKHDAKVKQPYFIYHESNEPIFFAAISRHHPDENDPPHDDGFVIVTSASDSGLLDIHDRRPVVLPPAAAREWMDPSTTPERAEVLANEASTPPDDFAWHPVTKSVGNIRNNSADLIKPIDAPLV</sequence>
<keyword evidence="3" id="KW-0227">DNA damage</keyword>
<name>A0A380AUD2_9GAMM</name>
<dbReference type="GO" id="GO:0006508">
    <property type="term" value="P:proteolysis"/>
    <property type="evidence" value="ECO:0007669"/>
    <property type="project" value="UniProtKB-KW"/>
</dbReference>
<evidence type="ECO:0000256" key="1">
    <source>
        <dbReference type="ARBA" id="ARBA00008136"/>
    </source>
</evidence>
<organism evidence="9 10">
    <name type="scientific">Serratia quinivorans</name>
    <dbReference type="NCBI Taxonomy" id="137545"/>
    <lineage>
        <taxon>Bacteria</taxon>
        <taxon>Pseudomonadati</taxon>
        <taxon>Pseudomonadota</taxon>
        <taxon>Gammaproteobacteria</taxon>
        <taxon>Enterobacterales</taxon>
        <taxon>Yersiniaceae</taxon>
        <taxon>Serratia</taxon>
    </lineage>
</organism>
<keyword evidence="2 8" id="KW-0645">Protease</keyword>
<proteinExistence type="inferred from homology"/>
<dbReference type="AlphaFoldDB" id="A0A380AUD2"/>
<keyword evidence="4 8" id="KW-0378">Hydrolase</keyword>
<evidence type="ECO:0000256" key="4">
    <source>
        <dbReference type="ARBA" id="ARBA00022801"/>
    </source>
</evidence>
<dbReference type="GO" id="GO:0008233">
    <property type="term" value="F:peptidase activity"/>
    <property type="evidence" value="ECO:0007669"/>
    <property type="project" value="UniProtKB-KW"/>
</dbReference>
<evidence type="ECO:0000256" key="3">
    <source>
        <dbReference type="ARBA" id="ARBA00022763"/>
    </source>
</evidence>
<dbReference type="GO" id="GO:0016829">
    <property type="term" value="F:lyase activity"/>
    <property type="evidence" value="ECO:0007669"/>
    <property type="project" value="UniProtKB-KW"/>
</dbReference>
<keyword evidence="7" id="KW-0456">Lyase</keyword>
<evidence type="ECO:0000256" key="2">
    <source>
        <dbReference type="ARBA" id="ARBA00022670"/>
    </source>
</evidence>
<dbReference type="EMBL" id="UGYN01000002">
    <property type="protein sequence ID" value="SUI86865.1"/>
    <property type="molecule type" value="Genomic_DNA"/>
</dbReference>
<evidence type="ECO:0000256" key="6">
    <source>
        <dbReference type="ARBA" id="ARBA00023125"/>
    </source>
</evidence>
<evidence type="ECO:0000313" key="9">
    <source>
        <dbReference type="EMBL" id="SUI86865.1"/>
    </source>
</evidence>
<accession>A0A380AUD2</accession>
<dbReference type="PANTHER" id="PTHR13604:SF0">
    <property type="entry name" value="ABASIC SITE PROCESSING PROTEIN HMCES"/>
    <property type="match status" value="1"/>
</dbReference>
<evidence type="ECO:0000313" key="10">
    <source>
        <dbReference type="Proteomes" id="UP000255529"/>
    </source>
</evidence>
<gene>
    <name evidence="9" type="primary">yedK</name>
    <name evidence="9" type="ORF">NCTC11544_04946</name>
</gene>
<dbReference type="Pfam" id="PF02586">
    <property type="entry name" value="SRAP"/>
    <property type="match status" value="1"/>
</dbReference>
<dbReference type="GO" id="GO:0106300">
    <property type="term" value="P:protein-DNA covalent cross-linking repair"/>
    <property type="evidence" value="ECO:0007669"/>
    <property type="project" value="InterPro"/>
</dbReference>
<comment type="similarity">
    <text evidence="1 8">Belongs to the SOS response-associated peptidase family.</text>
</comment>
<evidence type="ECO:0000256" key="7">
    <source>
        <dbReference type="ARBA" id="ARBA00023239"/>
    </source>
</evidence>
<dbReference type="InterPro" id="IPR036590">
    <property type="entry name" value="SRAP-like"/>
</dbReference>
<evidence type="ECO:0000256" key="8">
    <source>
        <dbReference type="RuleBase" id="RU364100"/>
    </source>
</evidence>
<reference evidence="9 10" key="1">
    <citation type="submission" date="2018-06" db="EMBL/GenBank/DDBJ databases">
        <authorList>
            <consortium name="Pathogen Informatics"/>
            <person name="Doyle S."/>
        </authorList>
    </citation>
    <scope>NUCLEOTIDE SEQUENCE [LARGE SCALE GENOMIC DNA]</scope>
    <source>
        <strain evidence="9 10">NCTC11544</strain>
    </source>
</reference>
<dbReference type="SUPFAM" id="SSF143081">
    <property type="entry name" value="BB1717-like"/>
    <property type="match status" value="1"/>
</dbReference>
<dbReference type="Proteomes" id="UP000255529">
    <property type="component" value="Unassembled WGS sequence"/>
</dbReference>
<dbReference type="Gene3D" id="3.90.1680.10">
    <property type="entry name" value="SOS response associated peptidase-like"/>
    <property type="match status" value="1"/>
</dbReference>
<protein>
    <recommendedName>
        <fullName evidence="8">Abasic site processing protein</fullName>
        <ecNumber evidence="8">3.4.-.-</ecNumber>
    </recommendedName>
</protein>
<keyword evidence="6" id="KW-0238">DNA-binding</keyword>
<evidence type="ECO:0000256" key="5">
    <source>
        <dbReference type="ARBA" id="ARBA00023124"/>
    </source>
</evidence>
<dbReference type="GO" id="GO:0003697">
    <property type="term" value="F:single-stranded DNA binding"/>
    <property type="evidence" value="ECO:0007669"/>
    <property type="project" value="InterPro"/>
</dbReference>